<gene>
    <name evidence="1" type="ORF">HRbin17_00397</name>
</gene>
<sequence length="212" mass="23561">MRVTPKIGEKVVLSDIGFVAEADDFAEADALPFGVVQHGCAQRPALADKGDVAMRRHLFGKGRIEAHGGIRVDDAQTVRPHKGDPVAVGDIRQLLFQRRTFRTRLFETRRDDDNTFDPLLPALLQHLRDKGCPHDDDGEVNRVGNVQHCRIRPHPAHGSCVRVDRVNDACEPTLQQVLQNGVTDAVFPARRTDDGDRLRFQDGAQIPNAADR</sequence>
<evidence type="ECO:0000313" key="1">
    <source>
        <dbReference type="EMBL" id="GBC97902.1"/>
    </source>
</evidence>
<proteinExistence type="predicted"/>
<name>A0A2H5X9N5_9BACT</name>
<dbReference type="AlphaFoldDB" id="A0A2H5X9N5"/>
<accession>A0A2H5X9N5</accession>
<reference evidence="2" key="1">
    <citation type="submission" date="2017-09" db="EMBL/GenBank/DDBJ databases">
        <title>Metaegenomics of thermophilic ammonia-oxidizing enrichment culture.</title>
        <authorList>
            <person name="Kato S."/>
            <person name="Suzuki K."/>
        </authorList>
    </citation>
    <scope>NUCLEOTIDE SEQUENCE [LARGE SCALE GENOMIC DNA]</scope>
</reference>
<dbReference type="EMBL" id="BEHT01000004">
    <property type="protein sequence ID" value="GBC97902.1"/>
    <property type="molecule type" value="Genomic_DNA"/>
</dbReference>
<protein>
    <submittedName>
        <fullName evidence="1">Uncharacterized protein</fullName>
    </submittedName>
</protein>
<comment type="caution">
    <text evidence="1">The sequence shown here is derived from an EMBL/GenBank/DDBJ whole genome shotgun (WGS) entry which is preliminary data.</text>
</comment>
<evidence type="ECO:0000313" key="2">
    <source>
        <dbReference type="Proteomes" id="UP000236173"/>
    </source>
</evidence>
<organism evidence="1 2">
    <name type="scientific">Candidatus Fervidibacter japonicus</name>
    <dbReference type="NCBI Taxonomy" id="2035412"/>
    <lineage>
        <taxon>Bacteria</taxon>
        <taxon>Candidatus Fervidibacterota</taxon>
        <taxon>Candidatus Fervidibacter</taxon>
    </lineage>
</organism>
<dbReference type="Proteomes" id="UP000236173">
    <property type="component" value="Unassembled WGS sequence"/>
</dbReference>